<dbReference type="InterPro" id="IPR010466">
    <property type="entry name" value="DUF1058"/>
</dbReference>
<comment type="caution">
    <text evidence="2">The sequence shown here is derived from an EMBL/GenBank/DDBJ whole genome shotgun (WGS) entry which is preliminary data.</text>
</comment>
<feature type="chain" id="PRO_5046793109" evidence="1">
    <location>
        <begin position="28"/>
        <end position="197"/>
    </location>
</feature>
<sequence>MFSSQNAHFRCFITVTLLLLTCQFSHGLTTKAYAQAHDEDEFQIESASLTPYIHQEQNRRISKFSSMPVPRYASLKYGEVNGRLGPSIDYPIKWQYQRSGLPVLVIRESGDWRKIRDPQGDEVWVHERMLGARRTGITSEMLVMFQKPDQETRPIAEVSMGVVADIAECEGDWCRIDIDGKRGWATRNSIWGVDDLG</sequence>
<evidence type="ECO:0000313" key="3">
    <source>
        <dbReference type="Proteomes" id="UP001596492"/>
    </source>
</evidence>
<evidence type="ECO:0000256" key="1">
    <source>
        <dbReference type="SAM" id="SignalP"/>
    </source>
</evidence>
<evidence type="ECO:0000313" key="2">
    <source>
        <dbReference type="EMBL" id="MFC7292283.1"/>
    </source>
</evidence>
<reference evidence="3" key="1">
    <citation type="journal article" date="2019" name="Int. J. Syst. Evol. Microbiol.">
        <title>The Global Catalogue of Microorganisms (GCM) 10K type strain sequencing project: providing services to taxonomists for standard genome sequencing and annotation.</title>
        <authorList>
            <consortium name="The Broad Institute Genomics Platform"/>
            <consortium name="The Broad Institute Genome Sequencing Center for Infectious Disease"/>
            <person name="Wu L."/>
            <person name="Ma J."/>
        </authorList>
    </citation>
    <scope>NUCLEOTIDE SEQUENCE [LARGE SCALE GENOMIC DNA]</scope>
    <source>
        <strain evidence="3">CCUG 51308</strain>
    </source>
</reference>
<dbReference type="Gene3D" id="2.30.30.40">
    <property type="entry name" value="SH3 Domains"/>
    <property type="match status" value="1"/>
</dbReference>
<name>A0ABW2IMB8_9PROT</name>
<organism evidence="2 3">
    <name type="scientific">Hirschia litorea</name>
    <dbReference type="NCBI Taxonomy" id="1199156"/>
    <lineage>
        <taxon>Bacteria</taxon>
        <taxon>Pseudomonadati</taxon>
        <taxon>Pseudomonadota</taxon>
        <taxon>Alphaproteobacteria</taxon>
        <taxon>Hyphomonadales</taxon>
        <taxon>Hyphomonadaceae</taxon>
        <taxon>Hirschia</taxon>
    </lineage>
</organism>
<dbReference type="Pfam" id="PF06347">
    <property type="entry name" value="SH3_4"/>
    <property type="match status" value="2"/>
</dbReference>
<keyword evidence="3" id="KW-1185">Reference proteome</keyword>
<feature type="signal peptide" evidence="1">
    <location>
        <begin position="1"/>
        <end position="27"/>
    </location>
</feature>
<protein>
    <submittedName>
        <fullName evidence="2">SH3 domain-containing protein</fullName>
    </submittedName>
</protein>
<keyword evidence="1" id="KW-0732">Signal</keyword>
<dbReference type="Proteomes" id="UP001596492">
    <property type="component" value="Unassembled WGS sequence"/>
</dbReference>
<dbReference type="EMBL" id="JBHTBR010000005">
    <property type="protein sequence ID" value="MFC7292283.1"/>
    <property type="molecule type" value="Genomic_DNA"/>
</dbReference>
<proteinExistence type="predicted"/>
<gene>
    <name evidence="2" type="ORF">ACFQS8_11690</name>
</gene>
<accession>A0ABW2IMB8</accession>
<dbReference type="RefSeq" id="WP_382167589.1">
    <property type="nucleotide sequence ID" value="NZ_JBHTBR010000005.1"/>
</dbReference>